<proteinExistence type="predicted"/>
<keyword evidence="2" id="KW-1185">Reference proteome</keyword>
<sequence length="50" mass="5864">MCTLLVTHILVPLFRQKYVVSPAYLVINLQSISFKETILKWASQLHFLPY</sequence>
<dbReference type="RefSeq" id="XP_001887247.1">
    <property type="nucleotide sequence ID" value="XM_001887212.1"/>
</dbReference>
<dbReference type="EMBL" id="DS547133">
    <property type="protein sequence ID" value="EDR02090.1"/>
    <property type="molecule type" value="Genomic_DNA"/>
</dbReference>
<dbReference type="GeneID" id="6082863"/>
<dbReference type="InParanoid" id="B0DTN4"/>
<gene>
    <name evidence="1" type="ORF">LACBIDRAFT_310102</name>
</gene>
<evidence type="ECO:0000313" key="1">
    <source>
        <dbReference type="EMBL" id="EDR02090.1"/>
    </source>
</evidence>
<reference evidence="1 2" key="1">
    <citation type="journal article" date="2008" name="Nature">
        <title>The genome of Laccaria bicolor provides insights into mycorrhizal symbiosis.</title>
        <authorList>
            <person name="Martin F."/>
            <person name="Aerts A."/>
            <person name="Ahren D."/>
            <person name="Brun A."/>
            <person name="Danchin E.G.J."/>
            <person name="Duchaussoy F."/>
            <person name="Gibon J."/>
            <person name="Kohler A."/>
            <person name="Lindquist E."/>
            <person name="Pereda V."/>
            <person name="Salamov A."/>
            <person name="Shapiro H.J."/>
            <person name="Wuyts J."/>
            <person name="Blaudez D."/>
            <person name="Buee M."/>
            <person name="Brokstein P."/>
            <person name="Canbaeck B."/>
            <person name="Cohen D."/>
            <person name="Courty P.E."/>
            <person name="Coutinho P.M."/>
            <person name="Delaruelle C."/>
            <person name="Detter J.C."/>
            <person name="Deveau A."/>
            <person name="DiFazio S."/>
            <person name="Duplessis S."/>
            <person name="Fraissinet-Tachet L."/>
            <person name="Lucic E."/>
            <person name="Frey-Klett P."/>
            <person name="Fourrey C."/>
            <person name="Feussner I."/>
            <person name="Gay G."/>
            <person name="Grimwood J."/>
            <person name="Hoegger P.J."/>
            <person name="Jain P."/>
            <person name="Kilaru S."/>
            <person name="Labbe J."/>
            <person name="Lin Y.C."/>
            <person name="Legue V."/>
            <person name="Le Tacon F."/>
            <person name="Marmeisse R."/>
            <person name="Melayah D."/>
            <person name="Montanini B."/>
            <person name="Muratet M."/>
            <person name="Nehls U."/>
            <person name="Niculita-Hirzel H."/>
            <person name="Oudot-Le Secq M.P."/>
            <person name="Peter M."/>
            <person name="Quesneville H."/>
            <person name="Rajashekar B."/>
            <person name="Reich M."/>
            <person name="Rouhier N."/>
            <person name="Schmutz J."/>
            <person name="Yin T."/>
            <person name="Chalot M."/>
            <person name="Henrissat B."/>
            <person name="Kuees U."/>
            <person name="Lucas S."/>
            <person name="Van de Peer Y."/>
            <person name="Podila G.K."/>
            <person name="Polle A."/>
            <person name="Pukkila P.J."/>
            <person name="Richardson P.M."/>
            <person name="Rouze P."/>
            <person name="Sanders I.R."/>
            <person name="Stajich J.E."/>
            <person name="Tunlid A."/>
            <person name="Tuskan G."/>
            <person name="Grigoriev I.V."/>
        </authorList>
    </citation>
    <scope>NUCLEOTIDE SEQUENCE [LARGE SCALE GENOMIC DNA]</scope>
    <source>
        <strain evidence="2">S238N-H82 / ATCC MYA-4686</strain>
    </source>
</reference>
<dbReference type="AlphaFoldDB" id="B0DTN4"/>
<dbReference type="Proteomes" id="UP000001194">
    <property type="component" value="Unassembled WGS sequence"/>
</dbReference>
<accession>B0DTN4</accession>
<dbReference type="KEGG" id="lbc:LACBIDRAFT_310102"/>
<name>B0DTN4_LACBS</name>
<dbReference type="HOGENOM" id="CLU_3125312_0_0_1"/>
<protein>
    <submittedName>
        <fullName evidence="1">Predicted protein</fullName>
    </submittedName>
</protein>
<evidence type="ECO:0000313" key="2">
    <source>
        <dbReference type="Proteomes" id="UP000001194"/>
    </source>
</evidence>
<organism evidence="2">
    <name type="scientific">Laccaria bicolor (strain S238N-H82 / ATCC MYA-4686)</name>
    <name type="common">Bicoloured deceiver</name>
    <name type="synonym">Laccaria laccata var. bicolor</name>
    <dbReference type="NCBI Taxonomy" id="486041"/>
    <lineage>
        <taxon>Eukaryota</taxon>
        <taxon>Fungi</taxon>
        <taxon>Dikarya</taxon>
        <taxon>Basidiomycota</taxon>
        <taxon>Agaricomycotina</taxon>
        <taxon>Agaricomycetes</taxon>
        <taxon>Agaricomycetidae</taxon>
        <taxon>Agaricales</taxon>
        <taxon>Agaricineae</taxon>
        <taxon>Hydnangiaceae</taxon>
        <taxon>Laccaria</taxon>
    </lineage>
</organism>